<dbReference type="EMBL" id="GISG01279257">
    <property type="protein sequence ID" value="MBA4678414.1"/>
    <property type="molecule type" value="Transcribed_RNA"/>
</dbReference>
<reference evidence="2" key="2">
    <citation type="submission" date="2020-07" db="EMBL/GenBank/DDBJ databases">
        <authorList>
            <person name="Vera ALvarez R."/>
            <person name="Arias-Moreno D.M."/>
            <person name="Jimenez-Jacinto V."/>
            <person name="Jimenez-Bremont J.F."/>
            <person name="Swaminathan K."/>
            <person name="Moose S.P."/>
            <person name="Guerrero-Gonzalez M.L."/>
            <person name="Marino-Ramirez L."/>
            <person name="Landsman D."/>
            <person name="Rodriguez-Kessler M."/>
            <person name="Delgado-Sanchez P."/>
        </authorList>
    </citation>
    <scope>NUCLEOTIDE SEQUENCE</scope>
    <source>
        <tissue evidence="2">Cladode</tissue>
    </source>
</reference>
<organism evidence="2">
    <name type="scientific">Opuntia streptacantha</name>
    <name type="common">Prickly pear cactus</name>
    <name type="synonym">Opuntia cardona</name>
    <dbReference type="NCBI Taxonomy" id="393608"/>
    <lineage>
        <taxon>Eukaryota</taxon>
        <taxon>Viridiplantae</taxon>
        <taxon>Streptophyta</taxon>
        <taxon>Embryophyta</taxon>
        <taxon>Tracheophyta</taxon>
        <taxon>Spermatophyta</taxon>
        <taxon>Magnoliopsida</taxon>
        <taxon>eudicotyledons</taxon>
        <taxon>Gunneridae</taxon>
        <taxon>Pentapetalae</taxon>
        <taxon>Caryophyllales</taxon>
        <taxon>Cactineae</taxon>
        <taxon>Cactaceae</taxon>
        <taxon>Opuntioideae</taxon>
        <taxon>Opuntia</taxon>
    </lineage>
</organism>
<evidence type="ECO:0000256" key="1">
    <source>
        <dbReference type="SAM" id="Phobius"/>
    </source>
</evidence>
<name>A0A7C9AXA5_OPUST</name>
<protein>
    <submittedName>
        <fullName evidence="2">Uncharacterized protein</fullName>
    </submittedName>
</protein>
<dbReference type="AlphaFoldDB" id="A0A7C9AXA5"/>
<proteinExistence type="predicted"/>
<sequence length="236" mass="27408">MICNPFAVNCRRHLILVHEQSVKSPAEGEDNFSEVPRMNFVSIFKYVTALSILYSKTRSSSEVSGGHCFSCTRRDSRFSSFLSLSLIMGWRILDTLYCRLPFGIHADDQVSFGKQEWFGQADMTKANMAERKFSLCCRLKSFHGKKKCIIRDFNCFLFHLYFPIYCHIHIMPALGLTLIRMLRAASFFMKHQTQGKKNIKIKNPRDLKSNINSTLHDSYRITWNGHELNHAKLNLR</sequence>
<accession>A0A7C9AXA5</accession>
<feature type="transmembrane region" description="Helical" evidence="1">
    <location>
        <begin position="156"/>
        <end position="179"/>
    </location>
</feature>
<reference evidence="2" key="1">
    <citation type="journal article" date="2013" name="J. Plant Res.">
        <title>Effect of fungi and light on seed germination of three Opuntia species from semiarid lands of central Mexico.</title>
        <authorList>
            <person name="Delgado-Sanchez P."/>
            <person name="Jimenez-Bremont J.F."/>
            <person name="Guerrero-Gonzalez Mde L."/>
            <person name="Flores J."/>
        </authorList>
    </citation>
    <scope>NUCLEOTIDE SEQUENCE</scope>
    <source>
        <tissue evidence="2">Cladode</tissue>
    </source>
</reference>
<keyword evidence="1" id="KW-0472">Membrane</keyword>
<keyword evidence="1" id="KW-0812">Transmembrane</keyword>
<evidence type="ECO:0000313" key="2">
    <source>
        <dbReference type="EMBL" id="MBA4678414.1"/>
    </source>
</evidence>
<keyword evidence="1" id="KW-1133">Transmembrane helix</keyword>